<comment type="caution">
    <text evidence="2">The sequence shown here is derived from an EMBL/GenBank/DDBJ whole genome shotgun (WGS) entry which is preliminary data.</text>
</comment>
<dbReference type="RefSeq" id="WP_261518550.1">
    <property type="nucleotide sequence ID" value="NZ_JAODNW010000001.1"/>
</dbReference>
<accession>A0ABV6D3T5</accession>
<feature type="region of interest" description="Disordered" evidence="1">
    <location>
        <begin position="81"/>
        <end position="116"/>
    </location>
</feature>
<keyword evidence="3" id="KW-1185">Reference proteome</keyword>
<name>A0ABV6D3T5_9HYPH</name>
<reference evidence="2 3" key="1">
    <citation type="submission" date="2024-09" db="EMBL/GenBank/DDBJ databases">
        <authorList>
            <person name="Sun Q."/>
            <person name="Mori K."/>
        </authorList>
    </citation>
    <scope>NUCLEOTIDE SEQUENCE [LARGE SCALE GENOMIC DNA]</scope>
    <source>
        <strain evidence="2 3">CCM 8543</strain>
    </source>
</reference>
<dbReference type="Proteomes" id="UP001589755">
    <property type="component" value="Unassembled WGS sequence"/>
</dbReference>
<gene>
    <name evidence="2" type="ORF">ACFFJ2_02655</name>
</gene>
<protein>
    <submittedName>
        <fullName evidence="2">Uncharacterized protein</fullName>
    </submittedName>
</protein>
<sequence length="116" mass="12850">MTKEELKIYRLVPDAARGDPNWDLAAPAGEVVVRARSVADARIVAAEAELDFLDIPAKPADGVSTRFASAFRDERLYRVAEEHESPYPREGPRAVLTAPERRDPLSRAKAPRKGIK</sequence>
<feature type="compositionally biased region" description="Basic and acidic residues" evidence="1">
    <location>
        <begin position="81"/>
        <end position="92"/>
    </location>
</feature>
<dbReference type="EMBL" id="JBHLXD010000003">
    <property type="protein sequence ID" value="MFC0207294.1"/>
    <property type="molecule type" value="Genomic_DNA"/>
</dbReference>
<evidence type="ECO:0000313" key="3">
    <source>
        <dbReference type="Proteomes" id="UP001589755"/>
    </source>
</evidence>
<evidence type="ECO:0000313" key="2">
    <source>
        <dbReference type="EMBL" id="MFC0207294.1"/>
    </source>
</evidence>
<proteinExistence type="predicted"/>
<evidence type="ECO:0000256" key="1">
    <source>
        <dbReference type="SAM" id="MobiDB-lite"/>
    </source>
</evidence>
<organism evidence="2 3">
    <name type="scientific">Chelativorans intermedius</name>
    <dbReference type="NCBI Taxonomy" id="515947"/>
    <lineage>
        <taxon>Bacteria</taxon>
        <taxon>Pseudomonadati</taxon>
        <taxon>Pseudomonadota</taxon>
        <taxon>Alphaproteobacteria</taxon>
        <taxon>Hyphomicrobiales</taxon>
        <taxon>Phyllobacteriaceae</taxon>
        <taxon>Chelativorans</taxon>
    </lineage>
</organism>